<accession>A0ABS4S5E6</accession>
<organism evidence="1 2">
    <name type="scientific">Virgibacillus alimentarius</name>
    <dbReference type="NCBI Taxonomy" id="698769"/>
    <lineage>
        <taxon>Bacteria</taxon>
        <taxon>Bacillati</taxon>
        <taxon>Bacillota</taxon>
        <taxon>Bacilli</taxon>
        <taxon>Bacillales</taxon>
        <taxon>Bacillaceae</taxon>
        <taxon>Virgibacillus</taxon>
    </lineage>
</organism>
<dbReference type="EMBL" id="JAGIKX010000002">
    <property type="protein sequence ID" value="MBP2256614.1"/>
    <property type="molecule type" value="Genomic_DNA"/>
</dbReference>
<dbReference type="RefSeq" id="WP_038221162.1">
    <property type="nucleotide sequence ID" value="NZ_JAGIKX010000002.1"/>
</dbReference>
<evidence type="ECO:0008006" key="3">
    <source>
        <dbReference type="Google" id="ProtNLM"/>
    </source>
</evidence>
<sequence>MKTFKSVSEWKTFVKPALESKANEFRLLGYTQVTDEDIWGCLEHKIWKGDPKKRLYEVVGDIFHLGSNIYMSYLTLNAQQDNDLMNSITALMGENRKN</sequence>
<name>A0ABS4S5E6_9BACI</name>
<proteinExistence type="predicted"/>
<reference evidence="1 2" key="1">
    <citation type="submission" date="2021-03" db="EMBL/GenBank/DDBJ databases">
        <title>Genomic Encyclopedia of Type Strains, Phase IV (KMG-IV): sequencing the most valuable type-strain genomes for metagenomic binning, comparative biology and taxonomic classification.</title>
        <authorList>
            <person name="Goeker M."/>
        </authorList>
    </citation>
    <scope>NUCLEOTIDE SEQUENCE [LARGE SCALE GENOMIC DNA]</scope>
    <source>
        <strain evidence="1 2">DSM 25790</strain>
    </source>
</reference>
<keyword evidence="2" id="KW-1185">Reference proteome</keyword>
<gene>
    <name evidence="1" type="ORF">J2Z81_000547</name>
</gene>
<dbReference type="Proteomes" id="UP001519294">
    <property type="component" value="Unassembled WGS sequence"/>
</dbReference>
<dbReference type="Pfam" id="PF13797">
    <property type="entry name" value="Post_transc_reg"/>
    <property type="match status" value="1"/>
</dbReference>
<dbReference type="InterPro" id="IPR025716">
    <property type="entry name" value="Post-transcriptional_regulator"/>
</dbReference>
<evidence type="ECO:0000313" key="2">
    <source>
        <dbReference type="Proteomes" id="UP001519294"/>
    </source>
</evidence>
<evidence type="ECO:0000313" key="1">
    <source>
        <dbReference type="EMBL" id="MBP2256614.1"/>
    </source>
</evidence>
<comment type="caution">
    <text evidence="1">The sequence shown here is derived from an EMBL/GenBank/DDBJ whole genome shotgun (WGS) entry which is preliminary data.</text>
</comment>
<protein>
    <recommendedName>
        <fullName evidence="3">Post-transcriptional regulator</fullName>
    </recommendedName>
</protein>